<proteinExistence type="predicted"/>
<evidence type="ECO:0000259" key="1">
    <source>
        <dbReference type="Pfam" id="PF13372"/>
    </source>
</evidence>
<keyword evidence="3" id="KW-1185">Reference proteome</keyword>
<name>A0A829YC23_9GAMM</name>
<dbReference type="Pfam" id="PF13372">
    <property type="entry name" value="Alginate_exp"/>
    <property type="match status" value="1"/>
</dbReference>
<dbReference type="SUPFAM" id="SSF56935">
    <property type="entry name" value="Porins"/>
    <property type="match status" value="1"/>
</dbReference>
<dbReference type="Gene3D" id="2.40.160.10">
    <property type="entry name" value="Porin"/>
    <property type="match status" value="1"/>
</dbReference>
<comment type="caution">
    <text evidence="2">The sequence shown here is derived from an EMBL/GenBank/DDBJ whole genome shotgun (WGS) entry which is preliminary data.</text>
</comment>
<dbReference type="InterPro" id="IPR025388">
    <property type="entry name" value="Alginate_export_dom"/>
</dbReference>
<dbReference type="Proteomes" id="UP000445000">
    <property type="component" value="Unassembled WGS sequence"/>
</dbReference>
<sequence length="423" mass="46861">MRSWGQRSGLGVGMALAMAAPGLTHAGDLGVLGGALSESKPIFDARLRYEDVDQTPLAEEADAETLRLRLGFETGKAWNTTFLAEGEVITELAGHYRDDAARARDLSYPVVPDPESEEINRLQLVNTSLPGTTMTLGRQRINLDDQRFVGAVAWRQNEQTFDAVRIVNKPTSALTLDATYLNQVNRIFGRESPQGRYHGDGVLANAAYQFGFGKLSAFGYWLDFDHLNGVPAALDPMRVSSETFGTRLAGERPLSKLKMAYAATFARQSDYGSNPLSFDLDYYSVELTGTYRQYSLTLGQEVMEGNGTVGFSTPLATMHKFHGWADKFLTTPANGIDDKYVSVGYLAKGVAMLDTLSATVVYRDFESERLSQDLGDEVDLQLQAKYRRFVGLLKVALYEAHEGQTPAAYQDTTKFWVQLEYVW</sequence>
<dbReference type="EMBL" id="BLJN01000002">
    <property type="protein sequence ID" value="GFE80850.1"/>
    <property type="molecule type" value="Genomic_DNA"/>
</dbReference>
<dbReference type="InterPro" id="IPR023614">
    <property type="entry name" value="Porin_dom_sf"/>
</dbReference>
<evidence type="ECO:0000313" key="3">
    <source>
        <dbReference type="Proteomes" id="UP000445000"/>
    </source>
</evidence>
<evidence type="ECO:0000313" key="2">
    <source>
        <dbReference type="EMBL" id="GFE80850.1"/>
    </source>
</evidence>
<feature type="domain" description="Alginate export" evidence="1">
    <location>
        <begin position="130"/>
        <end position="183"/>
    </location>
</feature>
<organism evidence="2 3">
    <name type="scientific">Steroidobacter agaridevorans</name>
    <dbReference type="NCBI Taxonomy" id="2695856"/>
    <lineage>
        <taxon>Bacteria</taxon>
        <taxon>Pseudomonadati</taxon>
        <taxon>Pseudomonadota</taxon>
        <taxon>Gammaproteobacteria</taxon>
        <taxon>Steroidobacterales</taxon>
        <taxon>Steroidobacteraceae</taxon>
        <taxon>Steroidobacter</taxon>
    </lineage>
</organism>
<reference evidence="3" key="1">
    <citation type="submission" date="2020-01" db="EMBL/GenBank/DDBJ databases">
        <title>'Steroidobacter agaridevorans' sp. nov., agar-degrading bacteria isolated from rhizosphere soils.</title>
        <authorList>
            <person name="Ikenaga M."/>
            <person name="Kataoka M."/>
            <person name="Murouchi A."/>
            <person name="Katsuragi S."/>
            <person name="Sakai M."/>
        </authorList>
    </citation>
    <scope>NUCLEOTIDE SEQUENCE [LARGE SCALE GENOMIC DNA]</scope>
    <source>
        <strain evidence="3">YU21-B</strain>
    </source>
</reference>
<dbReference type="AlphaFoldDB" id="A0A829YC23"/>
<protein>
    <recommendedName>
        <fullName evidence="1">Alginate export domain-containing protein</fullName>
    </recommendedName>
</protein>
<dbReference type="RefSeq" id="WP_161812474.1">
    <property type="nucleotide sequence ID" value="NZ_BLJN01000002.1"/>
</dbReference>
<accession>A0A829YC23</accession>
<gene>
    <name evidence="2" type="ORF">GCM10011487_28500</name>
</gene>